<dbReference type="RefSeq" id="WP_283882295.1">
    <property type="nucleotide sequence ID" value="NZ_CP126099.1"/>
</dbReference>
<organism evidence="1 2">
    <name type="scientific">Bacillus wiedmannii</name>
    <dbReference type="NCBI Taxonomy" id="1890302"/>
    <lineage>
        <taxon>Bacteria</taxon>
        <taxon>Bacillati</taxon>
        <taxon>Bacillota</taxon>
        <taxon>Bacilli</taxon>
        <taxon>Bacillales</taxon>
        <taxon>Bacillaceae</taxon>
        <taxon>Bacillus</taxon>
        <taxon>Bacillus cereus group</taxon>
    </lineage>
</organism>
<reference evidence="1" key="1">
    <citation type="submission" date="2023-05" db="EMBL/GenBank/DDBJ databases">
        <title>Comparative genomics of Bacillaceae isolates and their secondary metabolite potential.</title>
        <authorList>
            <person name="Song L."/>
            <person name="Nielsen L.J."/>
            <person name="Mohite O."/>
            <person name="Xu X."/>
            <person name="Weber T."/>
            <person name="Kovacs A.T."/>
        </authorList>
    </citation>
    <scope>NUCLEOTIDE SEQUENCE</scope>
    <source>
        <strain evidence="1">LN15</strain>
    </source>
</reference>
<accession>A0AA95RWC0</accession>
<gene>
    <name evidence="1" type="ORF">QNH45_19280</name>
</gene>
<protein>
    <submittedName>
        <fullName evidence="1">Uncharacterized protein</fullName>
    </submittedName>
</protein>
<proteinExistence type="predicted"/>
<name>A0AA95RWC0_9BACI</name>
<dbReference type="Proteomes" id="UP001178303">
    <property type="component" value="Chromosome"/>
</dbReference>
<dbReference type="AlphaFoldDB" id="A0AA95RWC0"/>
<evidence type="ECO:0000313" key="1">
    <source>
        <dbReference type="EMBL" id="WHY27624.1"/>
    </source>
</evidence>
<evidence type="ECO:0000313" key="2">
    <source>
        <dbReference type="Proteomes" id="UP001178303"/>
    </source>
</evidence>
<sequence length="79" mass="9241">MINKVEVFLEYPEKMIGVARIETVVCYDQDSREITDEIPDLINDEFYPEEDDLKSVEERVKSYVAKQLKVSADIVQIEE</sequence>
<dbReference type="EMBL" id="CP126099">
    <property type="protein sequence ID" value="WHY27624.1"/>
    <property type="molecule type" value="Genomic_DNA"/>
</dbReference>